<dbReference type="AlphaFoldDB" id="A0A0R1RVB2"/>
<protein>
    <submittedName>
        <fullName evidence="4">Uncharacterized protein</fullName>
    </submittedName>
</protein>
<evidence type="ECO:0000256" key="3">
    <source>
        <dbReference type="ARBA" id="ARBA00022723"/>
    </source>
</evidence>
<dbReference type="InterPro" id="IPR029044">
    <property type="entry name" value="Nucleotide-diphossugar_trans"/>
</dbReference>
<dbReference type="PATRIC" id="fig|1423747.3.peg.1040"/>
<keyword evidence="2" id="KW-0808">Transferase</keyword>
<reference evidence="4 5" key="1">
    <citation type="journal article" date="2015" name="Genome Announc.">
        <title>Expanding the biotechnology potential of lactobacilli through comparative genomics of 213 strains and associated genera.</title>
        <authorList>
            <person name="Sun Z."/>
            <person name="Harris H.M."/>
            <person name="McCann A."/>
            <person name="Guo C."/>
            <person name="Argimon S."/>
            <person name="Zhang W."/>
            <person name="Yang X."/>
            <person name="Jeffery I.B."/>
            <person name="Cooney J.C."/>
            <person name="Kagawa T.F."/>
            <person name="Liu W."/>
            <person name="Song Y."/>
            <person name="Salvetti E."/>
            <person name="Wrobel A."/>
            <person name="Rasinkangas P."/>
            <person name="Parkhill J."/>
            <person name="Rea M.C."/>
            <person name="O'Sullivan O."/>
            <person name="Ritari J."/>
            <person name="Douillard F.P."/>
            <person name="Paul Ross R."/>
            <person name="Yang R."/>
            <person name="Briner A.E."/>
            <person name="Felis G.E."/>
            <person name="de Vos W.M."/>
            <person name="Barrangou R."/>
            <person name="Klaenhammer T.R."/>
            <person name="Caufield P.W."/>
            <person name="Cui Y."/>
            <person name="Zhang H."/>
            <person name="O'Toole P.W."/>
        </authorList>
    </citation>
    <scope>NUCLEOTIDE SEQUENCE [LARGE SCALE GENOMIC DNA]</scope>
    <source>
        <strain evidence="4 5">DSM 14340</strain>
    </source>
</reference>
<dbReference type="InterPro" id="IPR002495">
    <property type="entry name" value="Glyco_trans_8"/>
</dbReference>
<evidence type="ECO:0000256" key="2">
    <source>
        <dbReference type="ARBA" id="ARBA00022679"/>
    </source>
</evidence>
<dbReference type="PANTHER" id="PTHR13778">
    <property type="entry name" value="GLYCOSYLTRANSFERASE 8 DOMAIN-CONTAINING PROTEIN"/>
    <property type="match status" value="1"/>
</dbReference>
<dbReference type="eggNOG" id="COG1442">
    <property type="taxonomic scope" value="Bacteria"/>
</dbReference>
<organism evidence="4 5">
    <name type="scientific">Latilactobacillus fuchuensis DSM 14340 = JCM 11249</name>
    <dbReference type="NCBI Taxonomy" id="1423747"/>
    <lineage>
        <taxon>Bacteria</taxon>
        <taxon>Bacillati</taxon>
        <taxon>Bacillota</taxon>
        <taxon>Bacilli</taxon>
        <taxon>Lactobacillales</taxon>
        <taxon>Lactobacillaceae</taxon>
        <taxon>Latilactobacillus</taxon>
    </lineage>
</organism>
<evidence type="ECO:0000313" key="5">
    <source>
        <dbReference type="Proteomes" id="UP000051264"/>
    </source>
</evidence>
<keyword evidence="1" id="KW-0328">Glycosyltransferase</keyword>
<dbReference type="GO" id="GO:0046872">
    <property type="term" value="F:metal ion binding"/>
    <property type="evidence" value="ECO:0007669"/>
    <property type="project" value="UniProtKB-KW"/>
</dbReference>
<dbReference type="GO" id="GO:0016757">
    <property type="term" value="F:glycosyltransferase activity"/>
    <property type="evidence" value="ECO:0007669"/>
    <property type="project" value="UniProtKB-KW"/>
</dbReference>
<dbReference type="Proteomes" id="UP000051264">
    <property type="component" value="Unassembled WGS sequence"/>
</dbReference>
<evidence type="ECO:0000256" key="1">
    <source>
        <dbReference type="ARBA" id="ARBA00022676"/>
    </source>
</evidence>
<dbReference type="Gene3D" id="3.90.550.10">
    <property type="entry name" value="Spore Coat Polysaccharide Biosynthesis Protein SpsA, Chain A"/>
    <property type="match status" value="2"/>
</dbReference>
<proteinExistence type="predicted"/>
<dbReference type="PANTHER" id="PTHR13778:SF47">
    <property type="entry name" value="LIPOPOLYSACCHARIDE 1,3-GALACTOSYLTRANSFERASE"/>
    <property type="match status" value="1"/>
</dbReference>
<dbReference type="Pfam" id="PF01501">
    <property type="entry name" value="Glyco_transf_8"/>
    <property type="match status" value="2"/>
</dbReference>
<accession>A0A0R1RVB2</accession>
<dbReference type="STRING" id="1423747.FC69_GL001019"/>
<dbReference type="SUPFAM" id="SSF53448">
    <property type="entry name" value="Nucleotide-diphospho-sugar transferases"/>
    <property type="match status" value="2"/>
</dbReference>
<evidence type="ECO:0000313" key="4">
    <source>
        <dbReference type="EMBL" id="KRL61005.1"/>
    </source>
</evidence>
<comment type="caution">
    <text evidence="4">The sequence shown here is derived from an EMBL/GenBank/DDBJ whole genome shotgun (WGS) entry which is preliminary data.</text>
</comment>
<dbReference type="RefSeq" id="WP_235715847.1">
    <property type="nucleotide sequence ID" value="NZ_AZEX01000027.1"/>
</dbReference>
<name>A0A0R1RVB2_9LACO</name>
<dbReference type="EMBL" id="AZEX01000027">
    <property type="protein sequence ID" value="KRL61005.1"/>
    <property type="molecule type" value="Genomic_DNA"/>
</dbReference>
<dbReference type="InterPro" id="IPR050748">
    <property type="entry name" value="Glycosyltrans_8_dom-fam"/>
</dbReference>
<sequence>MPKIAILSAANQEYVPFLRVMLISTITTIAPDTQIAFYIIDDHLTPVAKQQLQSLVENAGHQLTFINVDAELFVNCPESDHINQTAYYRIVAPKILAKQGWHRVLYLDADTFIQTDVTPLALSSLHRNIIGAVIDPGQALTLERLGYSKTEARQALYFNSGVMVIDIDRWEDAQVSERTLDYINQFPERIVYHDQDALNAILASSTEMLEPRWNVQTSLIFQRHQPINQQYAQWYQAAIQQPAIVHFTGHDKPWNTLKGHPYTSRYLAVLNQDDGQPKIQMNPTIRVISATNSEFVPHLATLWCSIMTHNTGRHQYQFYVMEDHLTMIDRQLLERVARRYQVPVTFVQVDEQLLAQAVESARITKTAYYRILIPTIITDPAIDRILYLDCDFLCQTDLGALWQTALGDHYLAAVEDAGFHNRLAQMQVDYQSNRYFNSGMLLIDLAKWRAANISQQVVDYINQNPEKLRFHDQDALNAVLHDRWLALHPKWNAQTYMMLNEVPHPEVAGAKAYIEARQSPGLIHFCGHAKPWQGQSNHPFAPAYRYTQQLWQQQNYPRYRAMRDRENQGE</sequence>
<gene>
    <name evidence="4" type="ORF">FC69_GL001019</name>
</gene>
<keyword evidence="3" id="KW-0479">Metal-binding</keyword>
<dbReference type="CDD" id="cd04194">
    <property type="entry name" value="GT8_A4GalT_like"/>
    <property type="match status" value="2"/>
</dbReference>